<dbReference type="Gene3D" id="3.90.1200.10">
    <property type="match status" value="1"/>
</dbReference>
<gene>
    <name evidence="2" type="ORF">FHX81_4997</name>
</gene>
<dbReference type="InterPro" id="IPR011009">
    <property type="entry name" value="Kinase-like_dom_sf"/>
</dbReference>
<feature type="domain" description="Aminoglycoside phosphotransferase" evidence="1">
    <location>
        <begin position="118"/>
        <end position="175"/>
    </location>
</feature>
<proteinExistence type="predicted"/>
<organism evidence="2 3">
    <name type="scientific">Saccharothrix saharensis</name>
    <dbReference type="NCBI Taxonomy" id="571190"/>
    <lineage>
        <taxon>Bacteria</taxon>
        <taxon>Bacillati</taxon>
        <taxon>Actinomycetota</taxon>
        <taxon>Actinomycetes</taxon>
        <taxon>Pseudonocardiales</taxon>
        <taxon>Pseudonocardiaceae</taxon>
        <taxon>Saccharothrix</taxon>
    </lineage>
</organism>
<dbReference type="AlphaFoldDB" id="A0A543JIB1"/>
<sequence length="243" mass="27058">MREEVLTGGGLNEVVRVGSTVLRPVGPWTPNVHRLLEHLAPLGLSPVAHGVEESGGRRREVLSYLEGEVGHPPLGAGLRSDEVLVAVARMVRRLHDASVGLVEGEGALLEGWQFPAMSPVEVICHNDLAPYNMVFRDGAPVGVFDFDGARPGPRWWDVAYTAYCLVPFSPEFGEVADQRRRAGLFCEAYGLPVSGMGRRVLARLADMVGMIRERPEFWRQREEGHEQYYLGHAEYVREHFSEM</sequence>
<keyword evidence="2" id="KW-0808">Transferase</keyword>
<dbReference type="Proteomes" id="UP000316628">
    <property type="component" value="Unassembled WGS sequence"/>
</dbReference>
<dbReference type="Pfam" id="PF01636">
    <property type="entry name" value="APH"/>
    <property type="match status" value="1"/>
</dbReference>
<keyword evidence="3" id="KW-1185">Reference proteome</keyword>
<name>A0A543JIB1_9PSEU</name>
<reference evidence="2 3" key="1">
    <citation type="submission" date="2019-06" db="EMBL/GenBank/DDBJ databases">
        <title>Sequencing the genomes of 1000 actinobacteria strains.</title>
        <authorList>
            <person name="Klenk H.-P."/>
        </authorList>
    </citation>
    <scope>NUCLEOTIDE SEQUENCE [LARGE SCALE GENOMIC DNA]</scope>
    <source>
        <strain evidence="2 3">DSM 45456</strain>
    </source>
</reference>
<accession>A0A543JIB1</accession>
<evidence type="ECO:0000313" key="2">
    <source>
        <dbReference type="EMBL" id="TQM82589.1"/>
    </source>
</evidence>
<dbReference type="EMBL" id="VFPP01000001">
    <property type="protein sequence ID" value="TQM82589.1"/>
    <property type="molecule type" value="Genomic_DNA"/>
</dbReference>
<dbReference type="RefSeq" id="WP_211363553.1">
    <property type="nucleotide sequence ID" value="NZ_VFPP01000001.1"/>
</dbReference>
<evidence type="ECO:0000313" key="3">
    <source>
        <dbReference type="Proteomes" id="UP000316628"/>
    </source>
</evidence>
<evidence type="ECO:0000259" key="1">
    <source>
        <dbReference type="Pfam" id="PF01636"/>
    </source>
</evidence>
<dbReference type="InterPro" id="IPR002575">
    <property type="entry name" value="Aminoglycoside_PTrfase"/>
</dbReference>
<protein>
    <submittedName>
        <fullName evidence="2">Phosphotransferase family enzyme</fullName>
    </submittedName>
</protein>
<dbReference type="SUPFAM" id="SSF56112">
    <property type="entry name" value="Protein kinase-like (PK-like)"/>
    <property type="match status" value="1"/>
</dbReference>
<comment type="caution">
    <text evidence="2">The sequence shown here is derived from an EMBL/GenBank/DDBJ whole genome shotgun (WGS) entry which is preliminary data.</text>
</comment>
<dbReference type="GO" id="GO:0016740">
    <property type="term" value="F:transferase activity"/>
    <property type="evidence" value="ECO:0007669"/>
    <property type="project" value="UniProtKB-KW"/>
</dbReference>